<dbReference type="InterPro" id="IPR018062">
    <property type="entry name" value="HTH_AraC-typ_CS"/>
</dbReference>
<keyword evidence="2 5" id="KW-0238">DNA-binding</keyword>
<evidence type="ECO:0000313" key="6">
    <source>
        <dbReference type="Proteomes" id="UP000199634"/>
    </source>
</evidence>
<dbReference type="SMART" id="SM00342">
    <property type="entry name" value="HTH_ARAC"/>
    <property type="match status" value="1"/>
</dbReference>
<dbReference type="InterPro" id="IPR009057">
    <property type="entry name" value="Homeodomain-like_sf"/>
</dbReference>
<dbReference type="GO" id="GO:0003700">
    <property type="term" value="F:DNA-binding transcription factor activity"/>
    <property type="evidence" value="ECO:0007669"/>
    <property type="project" value="InterPro"/>
</dbReference>
<name>A0A1H6LWL0_9FLAO</name>
<keyword evidence="1" id="KW-0805">Transcription regulation</keyword>
<dbReference type="SUPFAM" id="SSF55008">
    <property type="entry name" value="HMA, heavy metal-associated domain"/>
    <property type="match status" value="1"/>
</dbReference>
<dbReference type="AlphaFoldDB" id="A0A1H6LWL0"/>
<keyword evidence="3" id="KW-0804">Transcription</keyword>
<organism evidence="5 6">
    <name type="scientific">Paenimyroides marinum</name>
    <dbReference type="NCBI Taxonomy" id="1159016"/>
    <lineage>
        <taxon>Bacteria</taxon>
        <taxon>Pseudomonadati</taxon>
        <taxon>Bacteroidota</taxon>
        <taxon>Flavobacteriia</taxon>
        <taxon>Flavobacteriales</taxon>
        <taxon>Flavobacteriaceae</taxon>
        <taxon>Paenimyroides</taxon>
    </lineage>
</organism>
<dbReference type="InterPro" id="IPR018060">
    <property type="entry name" value="HTH_AraC"/>
</dbReference>
<evidence type="ECO:0000259" key="4">
    <source>
        <dbReference type="PROSITE" id="PS01124"/>
    </source>
</evidence>
<protein>
    <submittedName>
        <fullName evidence="5">AraC-type DNA-binding protein</fullName>
    </submittedName>
</protein>
<evidence type="ECO:0000313" key="5">
    <source>
        <dbReference type="EMBL" id="SEH89451.1"/>
    </source>
</evidence>
<accession>A0A1H6LWL0</accession>
<dbReference type="EMBL" id="FNXE01000028">
    <property type="protein sequence ID" value="SEH89451.1"/>
    <property type="molecule type" value="Genomic_DNA"/>
</dbReference>
<reference evidence="6" key="1">
    <citation type="submission" date="2016-10" db="EMBL/GenBank/DDBJ databases">
        <authorList>
            <person name="Varghese N."/>
            <person name="Submissions S."/>
        </authorList>
    </citation>
    <scope>NUCLEOTIDE SEQUENCE [LARGE SCALE GENOMIC DNA]</scope>
    <source>
        <strain evidence="6">CGMCC 1.10825</strain>
    </source>
</reference>
<feature type="domain" description="HTH araC/xylS-type" evidence="4">
    <location>
        <begin position="76"/>
        <end position="176"/>
    </location>
</feature>
<dbReference type="PROSITE" id="PS00041">
    <property type="entry name" value="HTH_ARAC_FAMILY_1"/>
    <property type="match status" value="1"/>
</dbReference>
<dbReference type="STRING" id="1159016.SAMN02927937_01989"/>
<dbReference type="OrthoDB" id="952277at2"/>
<sequence length="193" mass="22380">MKILRVKNMVCPRCIMVIEKTMEDLGFDLNDVDLGMIEFHEPITLADRDKIEKAIQPLGFELLSDKKSMLVERIKTQIIELVSKDVNDLTITLSEYLSSKLQVEYHTLSQLFSNQESQTIEQFYILQKIEKVKELLVYDELTLSEIAYKMNYSSVGHLSNQFKKVTGLAPTHFKEIKVFKEEVINNNDIKQTS</sequence>
<dbReference type="GO" id="GO:0046872">
    <property type="term" value="F:metal ion binding"/>
    <property type="evidence" value="ECO:0007669"/>
    <property type="project" value="InterPro"/>
</dbReference>
<dbReference type="Proteomes" id="UP000199634">
    <property type="component" value="Unassembled WGS sequence"/>
</dbReference>
<evidence type="ECO:0000256" key="2">
    <source>
        <dbReference type="ARBA" id="ARBA00023125"/>
    </source>
</evidence>
<dbReference type="InterPro" id="IPR036163">
    <property type="entry name" value="HMA_dom_sf"/>
</dbReference>
<evidence type="ECO:0000256" key="3">
    <source>
        <dbReference type="ARBA" id="ARBA00023163"/>
    </source>
</evidence>
<dbReference type="SUPFAM" id="SSF46689">
    <property type="entry name" value="Homeodomain-like"/>
    <property type="match status" value="1"/>
</dbReference>
<gene>
    <name evidence="5" type="ORF">SAMN02927937_01989</name>
</gene>
<keyword evidence="6" id="KW-1185">Reference proteome</keyword>
<dbReference type="RefSeq" id="WP_091099866.1">
    <property type="nucleotide sequence ID" value="NZ_FNXE01000028.1"/>
</dbReference>
<dbReference type="Gene3D" id="3.30.70.100">
    <property type="match status" value="1"/>
</dbReference>
<evidence type="ECO:0000256" key="1">
    <source>
        <dbReference type="ARBA" id="ARBA00023015"/>
    </source>
</evidence>
<dbReference type="Pfam" id="PF12833">
    <property type="entry name" value="HTH_18"/>
    <property type="match status" value="1"/>
</dbReference>
<dbReference type="PANTHER" id="PTHR43280:SF28">
    <property type="entry name" value="HTH-TYPE TRANSCRIPTIONAL ACTIVATOR RHAS"/>
    <property type="match status" value="1"/>
</dbReference>
<dbReference type="PROSITE" id="PS01124">
    <property type="entry name" value="HTH_ARAC_FAMILY_2"/>
    <property type="match status" value="1"/>
</dbReference>
<dbReference type="PANTHER" id="PTHR43280">
    <property type="entry name" value="ARAC-FAMILY TRANSCRIPTIONAL REGULATOR"/>
    <property type="match status" value="1"/>
</dbReference>
<proteinExistence type="predicted"/>
<dbReference type="Gene3D" id="1.10.10.60">
    <property type="entry name" value="Homeodomain-like"/>
    <property type="match status" value="1"/>
</dbReference>
<dbReference type="GO" id="GO:0043565">
    <property type="term" value="F:sequence-specific DNA binding"/>
    <property type="evidence" value="ECO:0007669"/>
    <property type="project" value="InterPro"/>
</dbReference>